<feature type="compositionally biased region" description="Acidic residues" evidence="1">
    <location>
        <begin position="139"/>
        <end position="149"/>
    </location>
</feature>
<name>A0A3B5KZR7_9TELE</name>
<proteinExistence type="predicted"/>
<dbReference type="Proteomes" id="UP000261380">
    <property type="component" value="Unplaced"/>
</dbReference>
<dbReference type="AlphaFoldDB" id="A0A3B5KZR7"/>
<accession>A0A3B5KZR7</accession>
<feature type="compositionally biased region" description="Low complexity" evidence="1">
    <location>
        <begin position="1"/>
        <end position="18"/>
    </location>
</feature>
<sequence>NRLHQGAQLQQQQQAPAQVYHLKSAYEQQQEQWRLEAQRDNERRQIQMRQEALQAQREKVLKEREQRLKEEKEREEQQNREADRKEQLLREEHQRSGSMLSLEVSKRGTQVDPEDDPNNQGEDEFEEAEDERLAHRAAEEEEEGEEEEPAAPGQHIVSHPGPGRPAMEEELVMAGNPDQQEDALDDQYQEEDEVTLVHNTALQHLNT</sequence>
<feature type="region of interest" description="Disordered" evidence="1">
    <location>
        <begin position="64"/>
        <end position="190"/>
    </location>
</feature>
<protein>
    <recommendedName>
        <fullName evidence="4">Golgi integral membrane protein 4a</fullName>
    </recommendedName>
</protein>
<evidence type="ECO:0000256" key="1">
    <source>
        <dbReference type="SAM" id="MobiDB-lite"/>
    </source>
</evidence>
<feature type="compositionally biased region" description="Acidic residues" evidence="1">
    <location>
        <begin position="179"/>
        <end position="190"/>
    </location>
</feature>
<evidence type="ECO:0000313" key="2">
    <source>
        <dbReference type="Ensembl" id="ENSXCOP00000001054.1"/>
    </source>
</evidence>
<dbReference type="PANTHER" id="PTHR22909">
    <property type="entry name" value="GOLGI INTEGRAL MEMBRANE PROTEIN 4"/>
    <property type="match status" value="1"/>
</dbReference>
<evidence type="ECO:0000313" key="3">
    <source>
        <dbReference type="Proteomes" id="UP000261380"/>
    </source>
</evidence>
<keyword evidence="3" id="KW-1185">Reference proteome</keyword>
<reference evidence="2" key="2">
    <citation type="submission" date="2025-09" db="UniProtKB">
        <authorList>
            <consortium name="Ensembl"/>
        </authorList>
    </citation>
    <scope>IDENTIFICATION</scope>
</reference>
<reference evidence="2" key="1">
    <citation type="submission" date="2025-08" db="UniProtKB">
        <authorList>
            <consortium name="Ensembl"/>
        </authorList>
    </citation>
    <scope>IDENTIFICATION</scope>
</reference>
<dbReference type="GO" id="GO:0000139">
    <property type="term" value="C:Golgi membrane"/>
    <property type="evidence" value="ECO:0007669"/>
    <property type="project" value="InterPro"/>
</dbReference>
<dbReference type="STRING" id="32473.ENSXCOP00000001054"/>
<feature type="compositionally biased region" description="Basic and acidic residues" evidence="1">
    <location>
        <begin position="64"/>
        <end position="95"/>
    </location>
</feature>
<organism evidence="2 3">
    <name type="scientific">Xiphophorus couchianus</name>
    <name type="common">Monterrey platyfish</name>
    <dbReference type="NCBI Taxonomy" id="32473"/>
    <lineage>
        <taxon>Eukaryota</taxon>
        <taxon>Metazoa</taxon>
        <taxon>Chordata</taxon>
        <taxon>Craniata</taxon>
        <taxon>Vertebrata</taxon>
        <taxon>Euteleostomi</taxon>
        <taxon>Actinopterygii</taxon>
        <taxon>Neopterygii</taxon>
        <taxon>Teleostei</taxon>
        <taxon>Neoteleostei</taxon>
        <taxon>Acanthomorphata</taxon>
        <taxon>Ovalentaria</taxon>
        <taxon>Atherinomorphae</taxon>
        <taxon>Cyprinodontiformes</taxon>
        <taxon>Poeciliidae</taxon>
        <taxon>Poeciliinae</taxon>
        <taxon>Xiphophorus</taxon>
    </lineage>
</organism>
<dbReference type="Ensembl" id="ENSXCOT00000001067.1">
    <property type="protein sequence ID" value="ENSXCOP00000001054.1"/>
    <property type="gene ID" value="ENSXCOG00000000871.1"/>
</dbReference>
<feature type="compositionally biased region" description="Acidic residues" evidence="1">
    <location>
        <begin position="112"/>
        <end position="130"/>
    </location>
</feature>
<dbReference type="GeneTree" id="ENSGT01110000271709"/>
<dbReference type="InterPro" id="IPR042336">
    <property type="entry name" value="GOLIM4"/>
</dbReference>
<feature type="region of interest" description="Disordered" evidence="1">
    <location>
        <begin position="1"/>
        <end position="21"/>
    </location>
</feature>
<evidence type="ECO:0008006" key="4">
    <source>
        <dbReference type="Google" id="ProtNLM"/>
    </source>
</evidence>
<dbReference type="PANTHER" id="PTHR22909:SF24">
    <property type="entry name" value="GOLGI INTEGRAL MEMBRANE PROTEIN 4-RELATED"/>
    <property type="match status" value="1"/>
</dbReference>